<dbReference type="EC" id="2.7.13.3" evidence="4"/>
<evidence type="ECO:0000256" key="13">
    <source>
        <dbReference type="ARBA" id="ARBA00023004"/>
    </source>
</evidence>
<reference evidence="24" key="1">
    <citation type="journal article" date="2014" name="Int. J. Syst. Evol. Microbiol.">
        <title>Complete genome sequence of Corynebacterium casei LMG S-19264T (=DSM 44701T), isolated from a smear-ripened cheese.</title>
        <authorList>
            <consortium name="US DOE Joint Genome Institute (JGI-PGF)"/>
            <person name="Walter F."/>
            <person name="Albersmeier A."/>
            <person name="Kalinowski J."/>
            <person name="Ruckert C."/>
        </authorList>
    </citation>
    <scope>NUCLEOTIDE SEQUENCE</scope>
    <source>
        <strain evidence="24">JCM 19831</strain>
    </source>
</reference>
<reference evidence="24" key="2">
    <citation type="submission" date="2020-09" db="EMBL/GenBank/DDBJ databases">
        <authorList>
            <person name="Sun Q."/>
            <person name="Ohkuma M."/>
        </authorList>
    </citation>
    <scope>NUCLEOTIDE SEQUENCE</scope>
    <source>
        <strain evidence="24">JCM 19831</strain>
    </source>
</reference>
<evidence type="ECO:0000259" key="21">
    <source>
        <dbReference type="Pfam" id="PF02518"/>
    </source>
</evidence>
<accession>A0A917UCP2</accession>
<keyword evidence="20" id="KW-0812">Transmembrane</keyword>
<evidence type="ECO:0000256" key="11">
    <source>
        <dbReference type="ARBA" id="ARBA00022777"/>
    </source>
</evidence>
<feature type="domain" description="Histidine kinase/HSP90-like ATPase" evidence="21">
    <location>
        <begin position="296"/>
        <end position="461"/>
    </location>
</feature>
<dbReference type="PANTHER" id="PTHR24421:SF10">
    <property type="entry name" value="NITRATE_NITRITE SENSOR PROTEIN NARQ"/>
    <property type="match status" value="1"/>
</dbReference>
<dbReference type="GO" id="GO:0046983">
    <property type="term" value="F:protein dimerization activity"/>
    <property type="evidence" value="ECO:0007669"/>
    <property type="project" value="InterPro"/>
</dbReference>
<proteinExistence type="predicted"/>
<keyword evidence="11" id="KW-0418">Kinase</keyword>
<evidence type="ECO:0000256" key="6">
    <source>
        <dbReference type="ARBA" id="ARBA00022485"/>
    </source>
</evidence>
<comment type="cofactor">
    <cofactor evidence="2">
        <name>[4Fe-4S] cluster</name>
        <dbReference type="ChEBI" id="CHEBI:49883"/>
    </cofactor>
</comment>
<feature type="region of interest" description="Disordered" evidence="19">
    <location>
        <begin position="397"/>
        <end position="424"/>
    </location>
</feature>
<dbReference type="InterPro" id="IPR036890">
    <property type="entry name" value="HATPase_C_sf"/>
</dbReference>
<evidence type="ECO:0000256" key="1">
    <source>
        <dbReference type="ARBA" id="ARBA00000085"/>
    </source>
</evidence>
<name>A0A917UCP2_9ACTN</name>
<evidence type="ECO:0000256" key="3">
    <source>
        <dbReference type="ARBA" id="ARBA00004496"/>
    </source>
</evidence>
<dbReference type="GO" id="GO:0000155">
    <property type="term" value="F:phosphorelay sensor kinase activity"/>
    <property type="evidence" value="ECO:0007669"/>
    <property type="project" value="InterPro"/>
</dbReference>
<dbReference type="InterPro" id="IPR050482">
    <property type="entry name" value="Sensor_HK_TwoCompSys"/>
</dbReference>
<evidence type="ECO:0000256" key="5">
    <source>
        <dbReference type="ARBA" id="ARBA00017322"/>
    </source>
</evidence>
<comment type="catalytic activity">
    <reaction evidence="1">
        <text>ATP + protein L-histidine = ADP + protein N-phospho-L-histidine.</text>
        <dbReference type="EC" id="2.7.13.3"/>
    </reaction>
</comment>
<comment type="function">
    <text evidence="16">Member of the two-component regulatory system NreB/NreC involved in the control of dissimilatory nitrate/nitrite reduction in response to oxygen. NreB functions as a direct oxygen sensor histidine kinase which is autophosphorylated, in the absence of oxygen, probably at the conserved histidine residue, and transfers its phosphate group probably to a conserved aspartate residue of NreC. NreB/NreC activates the expression of the nitrate (narGHJI) and nitrite (nir) reductase operons, as well as the putative nitrate transporter gene narT.</text>
</comment>
<keyword evidence="8" id="KW-0597">Phosphoprotein</keyword>
<evidence type="ECO:0000259" key="22">
    <source>
        <dbReference type="Pfam" id="PF07730"/>
    </source>
</evidence>
<dbReference type="GO" id="GO:0005524">
    <property type="term" value="F:ATP binding"/>
    <property type="evidence" value="ECO:0007669"/>
    <property type="project" value="UniProtKB-KW"/>
</dbReference>
<feature type="transmembrane region" description="Helical" evidence="20">
    <location>
        <begin position="136"/>
        <end position="153"/>
    </location>
</feature>
<dbReference type="GO" id="GO:0005737">
    <property type="term" value="C:cytoplasm"/>
    <property type="evidence" value="ECO:0007669"/>
    <property type="project" value="UniProtKB-SubCell"/>
</dbReference>
<evidence type="ECO:0000256" key="7">
    <source>
        <dbReference type="ARBA" id="ARBA00022490"/>
    </source>
</evidence>
<evidence type="ECO:0000256" key="12">
    <source>
        <dbReference type="ARBA" id="ARBA00022840"/>
    </source>
</evidence>
<feature type="coiled-coil region" evidence="18">
    <location>
        <begin position="153"/>
        <end position="187"/>
    </location>
</feature>
<evidence type="ECO:0000256" key="4">
    <source>
        <dbReference type="ARBA" id="ARBA00012438"/>
    </source>
</evidence>
<evidence type="ECO:0000256" key="18">
    <source>
        <dbReference type="SAM" id="Coils"/>
    </source>
</evidence>
<keyword evidence="12" id="KW-0067">ATP-binding</keyword>
<dbReference type="GO" id="GO:0051539">
    <property type="term" value="F:4 iron, 4 sulfur cluster binding"/>
    <property type="evidence" value="ECO:0007669"/>
    <property type="project" value="UniProtKB-KW"/>
</dbReference>
<dbReference type="Pfam" id="PF02518">
    <property type="entry name" value="HATPase_c"/>
    <property type="match status" value="1"/>
</dbReference>
<feature type="domain" description="DUF7134" evidence="23">
    <location>
        <begin position="3"/>
        <end position="157"/>
    </location>
</feature>
<keyword evidence="13" id="KW-0408">Iron</keyword>
<dbReference type="Pfam" id="PF07730">
    <property type="entry name" value="HisKA_3"/>
    <property type="match status" value="1"/>
</dbReference>
<keyword evidence="15" id="KW-0411">Iron-sulfur</keyword>
<dbReference type="InterPro" id="IPR055558">
    <property type="entry name" value="DUF7134"/>
</dbReference>
<evidence type="ECO:0000313" key="24">
    <source>
        <dbReference type="EMBL" id="GGM81031.1"/>
    </source>
</evidence>
<dbReference type="Gene3D" id="3.30.565.10">
    <property type="entry name" value="Histidine kinase-like ATPase, C-terminal domain"/>
    <property type="match status" value="1"/>
</dbReference>
<dbReference type="Gene3D" id="1.20.5.1930">
    <property type="match status" value="1"/>
</dbReference>
<dbReference type="PANTHER" id="PTHR24421">
    <property type="entry name" value="NITRATE/NITRITE SENSOR PROTEIN NARX-RELATED"/>
    <property type="match status" value="1"/>
</dbReference>
<evidence type="ECO:0000256" key="10">
    <source>
        <dbReference type="ARBA" id="ARBA00022741"/>
    </source>
</evidence>
<evidence type="ECO:0000256" key="2">
    <source>
        <dbReference type="ARBA" id="ARBA00001966"/>
    </source>
</evidence>
<dbReference type="EMBL" id="BMPI01000085">
    <property type="protein sequence ID" value="GGM81031.1"/>
    <property type="molecule type" value="Genomic_DNA"/>
</dbReference>
<dbReference type="SUPFAM" id="SSF55874">
    <property type="entry name" value="ATPase domain of HSP90 chaperone/DNA topoisomerase II/histidine kinase"/>
    <property type="match status" value="2"/>
</dbReference>
<sequence length="463" mass="48045">MVRGWRRLPPWGRDAALAVAVALVALAGGIAAPPARLPFDAGAALLLLGGALPLAVRARFPRLVLWTGAVCLLVYLIAGYPGVAPAVPVMVALYTVVRGGRRWTAGVTIAAILVVGFAGELLRSAGHPPPDLFQRWFLQIGWMVAASVLGEVFRQHRAYLDQVERRAADAERTREETARRRADEERLRIARELHDSLTHSISIIKVQAGVAVHLARRRDEPVPAALVAIQQASGEAMRELRDTLEVLRSDAAEPGRESGLARLDALVEGARRAGLPVTVHVDGEPRELPAPVDGAAYRIVQEALTNVSRHAGPATAAVHLGYGEDALTVRVDDTGRGVTPAAEPAVAPRAGRGVVADTEPSVALGAGRGVVADTEPGVALNAGRGAVPDAGRRVAADTGRGAALPTGQTSARGTGRGTVASPKRGLGLTGMHERVAALGGSLHAGPRPGGGFTVSATLPVAAS</sequence>
<feature type="domain" description="Signal transduction histidine kinase subgroup 3 dimerisation and phosphoacceptor" evidence="22">
    <location>
        <begin position="185"/>
        <end position="250"/>
    </location>
</feature>
<keyword evidence="9" id="KW-0808">Transferase</keyword>
<dbReference type="PRINTS" id="PR00344">
    <property type="entry name" value="BCTRLSENSOR"/>
</dbReference>
<evidence type="ECO:0000256" key="9">
    <source>
        <dbReference type="ARBA" id="ARBA00022679"/>
    </source>
</evidence>
<keyword evidence="25" id="KW-1185">Reference proteome</keyword>
<organism evidence="24 25">
    <name type="scientific">Dactylosporangium sucinum</name>
    <dbReference type="NCBI Taxonomy" id="1424081"/>
    <lineage>
        <taxon>Bacteria</taxon>
        <taxon>Bacillati</taxon>
        <taxon>Actinomycetota</taxon>
        <taxon>Actinomycetes</taxon>
        <taxon>Micromonosporales</taxon>
        <taxon>Micromonosporaceae</taxon>
        <taxon>Dactylosporangium</taxon>
    </lineage>
</organism>
<protein>
    <recommendedName>
        <fullName evidence="5">Oxygen sensor histidine kinase NreB</fullName>
        <ecNumber evidence="4">2.7.13.3</ecNumber>
    </recommendedName>
    <alternativeName>
        <fullName evidence="17">Nitrogen regulation protein B</fullName>
    </alternativeName>
</protein>
<keyword evidence="14" id="KW-0902">Two-component regulatory system</keyword>
<evidence type="ECO:0000259" key="23">
    <source>
        <dbReference type="Pfam" id="PF23539"/>
    </source>
</evidence>
<comment type="subcellular location">
    <subcellularLocation>
        <location evidence="3">Cytoplasm</location>
    </subcellularLocation>
</comment>
<dbReference type="AlphaFoldDB" id="A0A917UCP2"/>
<dbReference type="RefSeq" id="WP_190256967.1">
    <property type="nucleotide sequence ID" value="NZ_BMPI01000085.1"/>
</dbReference>
<keyword evidence="20" id="KW-0472">Membrane</keyword>
<dbReference type="CDD" id="cd16917">
    <property type="entry name" value="HATPase_UhpB-NarQ-NarX-like"/>
    <property type="match status" value="1"/>
</dbReference>
<evidence type="ECO:0000256" key="14">
    <source>
        <dbReference type="ARBA" id="ARBA00023012"/>
    </source>
</evidence>
<evidence type="ECO:0000256" key="19">
    <source>
        <dbReference type="SAM" id="MobiDB-lite"/>
    </source>
</evidence>
<keyword evidence="15" id="KW-0479">Metal-binding</keyword>
<keyword evidence="7" id="KW-0963">Cytoplasm</keyword>
<dbReference type="Pfam" id="PF23539">
    <property type="entry name" value="DUF7134"/>
    <property type="match status" value="1"/>
</dbReference>
<evidence type="ECO:0000256" key="16">
    <source>
        <dbReference type="ARBA" id="ARBA00024827"/>
    </source>
</evidence>
<feature type="transmembrane region" description="Helical" evidence="20">
    <location>
        <begin position="41"/>
        <end position="56"/>
    </location>
</feature>
<evidence type="ECO:0000313" key="25">
    <source>
        <dbReference type="Proteomes" id="UP000642070"/>
    </source>
</evidence>
<dbReference type="InterPro" id="IPR004358">
    <property type="entry name" value="Sig_transdc_His_kin-like_C"/>
</dbReference>
<keyword evidence="20" id="KW-1133">Transmembrane helix</keyword>
<feature type="transmembrane region" description="Helical" evidence="20">
    <location>
        <begin position="103"/>
        <end position="124"/>
    </location>
</feature>
<comment type="caution">
    <text evidence="24">The sequence shown here is derived from an EMBL/GenBank/DDBJ whole genome shotgun (WGS) entry which is preliminary data.</text>
</comment>
<evidence type="ECO:0000256" key="17">
    <source>
        <dbReference type="ARBA" id="ARBA00030800"/>
    </source>
</evidence>
<evidence type="ECO:0000256" key="20">
    <source>
        <dbReference type="SAM" id="Phobius"/>
    </source>
</evidence>
<dbReference type="InterPro" id="IPR011712">
    <property type="entry name" value="Sig_transdc_His_kin_sub3_dim/P"/>
</dbReference>
<dbReference type="InterPro" id="IPR003594">
    <property type="entry name" value="HATPase_dom"/>
</dbReference>
<dbReference type="GO" id="GO:0016020">
    <property type="term" value="C:membrane"/>
    <property type="evidence" value="ECO:0007669"/>
    <property type="project" value="InterPro"/>
</dbReference>
<keyword evidence="10" id="KW-0547">Nucleotide-binding</keyword>
<keyword evidence="18" id="KW-0175">Coiled coil</keyword>
<gene>
    <name evidence="24" type="ORF">GCM10007977_098050</name>
</gene>
<evidence type="ECO:0000256" key="8">
    <source>
        <dbReference type="ARBA" id="ARBA00022553"/>
    </source>
</evidence>
<evidence type="ECO:0000256" key="15">
    <source>
        <dbReference type="ARBA" id="ARBA00023014"/>
    </source>
</evidence>
<dbReference type="Proteomes" id="UP000642070">
    <property type="component" value="Unassembled WGS sequence"/>
</dbReference>
<keyword evidence="6" id="KW-0004">4Fe-4S</keyword>